<keyword evidence="4" id="KW-1185">Reference proteome</keyword>
<protein>
    <submittedName>
        <fullName evidence="3">S41 family peptidase</fullName>
    </submittedName>
</protein>
<proteinExistence type="predicted"/>
<dbReference type="Proteomes" id="UP001501126">
    <property type="component" value="Unassembled WGS sequence"/>
</dbReference>
<evidence type="ECO:0000256" key="1">
    <source>
        <dbReference type="SAM" id="SignalP"/>
    </source>
</evidence>
<comment type="caution">
    <text evidence="3">The sequence shown here is derived from an EMBL/GenBank/DDBJ whole genome shotgun (WGS) entry which is preliminary data.</text>
</comment>
<dbReference type="SUPFAM" id="SSF52096">
    <property type="entry name" value="ClpP/crotonase"/>
    <property type="match status" value="1"/>
</dbReference>
<organism evidence="3 4">
    <name type="scientific">Wandonia haliotis</name>
    <dbReference type="NCBI Taxonomy" id="574963"/>
    <lineage>
        <taxon>Bacteria</taxon>
        <taxon>Pseudomonadati</taxon>
        <taxon>Bacteroidota</taxon>
        <taxon>Flavobacteriia</taxon>
        <taxon>Flavobacteriales</taxon>
        <taxon>Crocinitomicaceae</taxon>
        <taxon>Wandonia</taxon>
    </lineage>
</organism>
<dbReference type="PANTHER" id="PTHR32060:SF22">
    <property type="entry name" value="CARBOXYL-TERMINAL-PROCESSING PEPTIDASE 3, CHLOROPLASTIC"/>
    <property type="match status" value="1"/>
</dbReference>
<evidence type="ECO:0000313" key="3">
    <source>
        <dbReference type="EMBL" id="GAA0876398.1"/>
    </source>
</evidence>
<dbReference type="InterPro" id="IPR005151">
    <property type="entry name" value="Tail-specific_protease"/>
</dbReference>
<gene>
    <name evidence="3" type="ORF">GCM10009118_28080</name>
</gene>
<feature type="domain" description="Tail specific protease" evidence="2">
    <location>
        <begin position="206"/>
        <end position="417"/>
    </location>
</feature>
<feature type="chain" id="PRO_5045196764" evidence="1">
    <location>
        <begin position="21"/>
        <end position="441"/>
    </location>
</feature>
<sequence>MRKKLFILFILAVYIQTGCAQDTIPKKYTVHEVIAKSEYMADLEQLVKAVKRNHPQPYTFITPEEFDLFVRRKKESISDATTMSEFVWLCKSVVALVGCGHTSTSVDNVLELSPSLFFPLEVMYVEDQLYITDPLNNADVLDQGMEVISINGIDVKTLKRELNAVINSDGYISSLRELQTNMNFRSHCAFQLGFPETYTIEIRTNTGLKSIELKPSDQSPLKGNDLNPCPDNLCFQMDADHSLGKITIKSFNYYNDNLPLFQSFIDSCFKELELSQPDNLVIDLRNNYGGDPYCTSYLLQYLMEQPFRYFRKGSTKWYKDLEQLLPVKQNRFKGNLYLLINGGCFSSTGHFLSLVKAHLNAVFVGQETGATFSCNANPTSFLLNNTGIQVSVATEIYQTDVSGFSKNEGIFPDYFITPKLNDILTNKDLEMEKVVQLIYEN</sequence>
<dbReference type="PANTHER" id="PTHR32060">
    <property type="entry name" value="TAIL-SPECIFIC PROTEASE"/>
    <property type="match status" value="1"/>
</dbReference>
<evidence type="ECO:0000259" key="2">
    <source>
        <dbReference type="SMART" id="SM00245"/>
    </source>
</evidence>
<dbReference type="RefSeq" id="WP_343789143.1">
    <property type="nucleotide sequence ID" value="NZ_BAAAFH010000022.1"/>
</dbReference>
<name>A0ABP3Y6X2_9FLAO</name>
<dbReference type="EMBL" id="BAAAFH010000022">
    <property type="protein sequence ID" value="GAA0876398.1"/>
    <property type="molecule type" value="Genomic_DNA"/>
</dbReference>
<reference evidence="4" key="1">
    <citation type="journal article" date="2019" name="Int. J. Syst. Evol. Microbiol.">
        <title>The Global Catalogue of Microorganisms (GCM) 10K type strain sequencing project: providing services to taxonomists for standard genome sequencing and annotation.</title>
        <authorList>
            <consortium name="The Broad Institute Genomics Platform"/>
            <consortium name="The Broad Institute Genome Sequencing Center for Infectious Disease"/>
            <person name="Wu L."/>
            <person name="Ma J."/>
        </authorList>
    </citation>
    <scope>NUCLEOTIDE SEQUENCE [LARGE SCALE GENOMIC DNA]</scope>
    <source>
        <strain evidence="4">JCM 16083</strain>
    </source>
</reference>
<feature type="signal peptide" evidence="1">
    <location>
        <begin position="1"/>
        <end position="20"/>
    </location>
</feature>
<dbReference type="SMART" id="SM00245">
    <property type="entry name" value="TSPc"/>
    <property type="match status" value="1"/>
</dbReference>
<dbReference type="Gene3D" id="3.90.226.10">
    <property type="entry name" value="2-enoyl-CoA Hydratase, Chain A, domain 1"/>
    <property type="match status" value="1"/>
</dbReference>
<keyword evidence="1" id="KW-0732">Signal</keyword>
<evidence type="ECO:0000313" key="4">
    <source>
        <dbReference type="Proteomes" id="UP001501126"/>
    </source>
</evidence>
<dbReference type="Pfam" id="PF03572">
    <property type="entry name" value="Peptidase_S41"/>
    <property type="match status" value="1"/>
</dbReference>
<accession>A0ABP3Y6X2</accession>
<dbReference type="InterPro" id="IPR029045">
    <property type="entry name" value="ClpP/crotonase-like_dom_sf"/>
</dbReference>